<dbReference type="InterPro" id="IPR011055">
    <property type="entry name" value="Dup_hybrid_motif"/>
</dbReference>
<dbReference type="GO" id="GO:0004222">
    <property type="term" value="F:metalloendopeptidase activity"/>
    <property type="evidence" value="ECO:0007669"/>
    <property type="project" value="TreeGrafter"/>
</dbReference>
<evidence type="ECO:0000256" key="2">
    <source>
        <dbReference type="ARBA" id="ARBA00004196"/>
    </source>
</evidence>
<dbReference type="Proteomes" id="UP000198462">
    <property type="component" value="Unassembled WGS sequence"/>
</dbReference>
<evidence type="ECO:0000256" key="6">
    <source>
        <dbReference type="ARBA" id="ARBA00022801"/>
    </source>
</evidence>
<evidence type="ECO:0000256" key="8">
    <source>
        <dbReference type="ARBA" id="ARBA00023049"/>
    </source>
</evidence>
<evidence type="ECO:0000259" key="9">
    <source>
        <dbReference type="Pfam" id="PF01551"/>
    </source>
</evidence>
<name>A0A219B267_9SPHN</name>
<evidence type="ECO:0000256" key="5">
    <source>
        <dbReference type="ARBA" id="ARBA00022729"/>
    </source>
</evidence>
<sequence>MVSFADFEFHRHRVSPGLIVDLGTGIGSKDWWRGVATLLGMLALCFWLAFSPVKLPAYASLPPAEDQLAAFEAVSIAPLANGGFSGSRSGPSALVKPLSEAPERPRIELVAELREIDSFGAALRRAGVSSKDMNLAAGLVGEHLDIARLRPGTAFDITLGRRPGTGAARPLEELSFRADFETRIDIVRSKDGVLKARAVPIRIKEEPIRVSGFVGSSLYQSARAEGLSSRVVANFIRAMSPRLNFQRNVYASDEYDLVVEHKVAETGETQTGDLLYARLKGNGKDLEIALWEKDGQPHYFLPDGRGIKEGLSSTPVPGARQSSGFGMRRHPILKRGRMHNGLDFAARSGTPIQATAPGEVIFAGRNGGYGNQVRIRHKNGIVTSYSHMKGFAVSRGKWVGQGETIGYVGSTGLSTGPHLHYEVMVAGKRVNPKSQRLPTGVELEGAELAAFQRELARLRDIAPKDADEHTPTKT</sequence>
<gene>
    <name evidence="11" type="ORF">B5C34_02600</name>
</gene>
<dbReference type="GO" id="GO:0030313">
    <property type="term" value="C:cell envelope"/>
    <property type="evidence" value="ECO:0007669"/>
    <property type="project" value="UniProtKB-SubCell"/>
</dbReference>
<evidence type="ECO:0000313" key="12">
    <source>
        <dbReference type="Proteomes" id="UP000198462"/>
    </source>
</evidence>
<accession>A0A219B267</accession>
<comment type="subcellular location">
    <subcellularLocation>
        <location evidence="2">Cell envelope</location>
    </subcellularLocation>
</comment>
<dbReference type="Gene3D" id="3.10.450.350">
    <property type="match status" value="1"/>
</dbReference>
<dbReference type="PANTHER" id="PTHR21666:SF289">
    <property type="entry name" value="L-ALA--D-GLU ENDOPEPTIDASE"/>
    <property type="match status" value="1"/>
</dbReference>
<dbReference type="PANTHER" id="PTHR21666">
    <property type="entry name" value="PEPTIDASE-RELATED"/>
    <property type="match status" value="1"/>
</dbReference>
<dbReference type="Pfam" id="PF19425">
    <property type="entry name" value="Csd3_N2"/>
    <property type="match status" value="1"/>
</dbReference>
<proteinExistence type="predicted"/>
<dbReference type="RefSeq" id="WP_088711248.1">
    <property type="nucleotide sequence ID" value="NZ_NFZT01000001.1"/>
</dbReference>
<keyword evidence="7" id="KW-0862">Zinc</keyword>
<dbReference type="FunFam" id="2.70.70.10:FF:000006">
    <property type="entry name" value="M23 family peptidase"/>
    <property type="match status" value="1"/>
</dbReference>
<feature type="domain" description="M23ase beta-sheet core" evidence="9">
    <location>
        <begin position="337"/>
        <end position="432"/>
    </location>
</feature>
<evidence type="ECO:0000256" key="7">
    <source>
        <dbReference type="ARBA" id="ARBA00022833"/>
    </source>
</evidence>
<comment type="cofactor">
    <cofactor evidence="1">
        <name>Zn(2+)</name>
        <dbReference type="ChEBI" id="CHEBI:29105"/>
    </cofactor>
</comment>
<feature type="domain" description="Csd3-like second N-terminal" evidence="10">
    <location>
        <begin position="208"/>
        <end position="316"/>
    </location>
</feature>
<dbReference type="InterPro" id="IPR050570">
    <property type="entry name" value="Cell_wall_metabolism_enzyme"/>
</dbReference>
<dbReference type="Pfam" id="PF01551">
    <property type="entry name" value="Peptidase_M23"/>
    <property type="match status" value="1"/>
</dbReference>
<evidence type="ECO:0000256" key="1">
    <source>
        <dbReference type="ARBA" id="ARBA00001947"/>
    </source>
</evidence>
<keyword evidence="6" id="KW-0378">Hydrolase</keyword>
<keyword evidence="8" id="KW-0482">Metalloprotease</keyword>
<evidence type="ECO:0000256" key="4">
    <source>
        <dbReference type="ARBA" id="ARBA00022723"/>
    </source>
</evidence>
<dbReference type="InterPro" id="IPR016047">
    <property type="entry name" value="M23ase_b-sheet_dom"/>
</dbReference>
<organism evidence="11 12">
    <name type="scientific">Pacificimonas flava</name>
    <dbReference type="NCBI Taxonomy" id="1234595"/>
    <lineage>
        <taxon>Bacteria</taxon>
        <taxon>Pseudomonadati</taxon>
        <taxon>Pseudomonadota</taxon>
        <taxon>Alphaproteobacteria</taxon>
        <taxon>Sphingomonadales</taxon>
        <taxon>Sphingosinicellaceae</taxon>
        <taxon>Pacificimonas</taxon>
    </lineage>
</organism>
<dbReference type="OrthoDB" id="9815245at2"/>
<dbReference type="InterPro" id="IPR045834">
    <property type="entry name" value="Csd3_N2"/>
</dbReference>
<keyword evidence="5" id="KW-0732">Signal</keyword>
<evidence type="ECO:0000256" key="3">
    <source>
        <dbReference type="ARBA" id="ARBA00022670"/>
    </source>
</evidence>
<evidence type="ECO:0000313" key="11">
    <source>
        <dbReference type="EMBL" id="OWV32452.1"/>
    </source>
</evidence>
<comment type="caution">
    <text evidence="11">The sequence shown here is derived from an EMBL/GenBank/DDBJ whole genome shotgun (WGS) entry which is preliminary data.</text>
</comment>
<dbReference type="GO" id="GO:0046872">
    <property type="term" value="F:metal ion binding"/>
    <property type="evidence" value="ECO:0007669"/>
    <property type="project" value="UniProtKB-KW"/>
</dbReference>
<dbReference type="EMBL" id="NFZT01000001">
    <property type="protein sequence ID" value="OWV32452.1"/>
    <property type="molecule type" value="Genomic_DNA"/>
</dbReference>
<evidence type="ECO:0000259" key="10">
    <source>
        <dbReference type="Pfam" id="PF19425"/>
    </source>
</evidence>
<keyword evidence="3" id="KW-0645">Protease</keyword>
<reference evidence="12" key="1">
    <citation type="submission" date="2017-05" db="EMBL/GenBank/DDBJ databases">
        <authorList>
            <person name="Lin X."/>
        </authorList>
    </citation>
    <scope>NUCLEOTIDE SEQUENCE [LARGE SCALE GENOMIC DNA]</scope>
    <source>
        <strain evidence="12">JLT2012</strain>
    </source>
</reference>
<dbReference type="AlphaFoldDB" id="A0A219B267"/>
<dbReference type="SUPFAM" id="SSF51261">
    <property type="entry name" value="Duplicated hybrid motif"/>
    <property type="match status" value="1"/>
</dbReference>
<dbReference type="CDD" id="cd12797">
    <property type="entry name" value="M23_peptidase"/>
    <property type="match status" value="1"/>
</dbReference>
<dbReference type="GO" id="GO:0006508">
    <property type="term" value="P:proteolysis"/>
    <property type="evidence" value="ECO:0007669"/>
    <property type="project" value="UniProtKB-KW"/>
</dbReference>
<keyword evidence="4" id="KW-0479">Metal-binding</keyword>
<protein>
    <submittedName>
        <fullName evidence="11">Uncharacterized protein</fullName>
    </submittedName>
</protein>
<keyword evidence="12" id="KW-1185">Reference proteome</keyword>
<dbReference type="Gene3D" id="2.70.70.10">
    <property type="entry name" value="Glucose Permease (Domain IIA)"/>
    <property type="match status" value="1"/>
</dbReference>